<dbReference type="PROSITE" id="PS50031">
    <property type="entry name" value="EH"/>
    <property type="match status" value="2"/>
</dbReference>
<dbReference type="InterPro" id="IPR000261">
    <property type="entry name" value="EH_dom"/>
</dbReference>
<feature type="compositionally biased region" description="Polar residues" evidence="1">
    <location>
        <begin position="294"/>
        <end position="307"/>
    </location>
</feature>
<dbReference type="GO" id="GO:0005509">
    <property type="term" value="F:calcium ion binding"/>
    <property type="evidence" value="ECO:0007669"/>
    <property type="project" value="InterPro"/>
</dbReference>
<dbReference type="GO" id="GO:0005886">
    <property type="term" value="C:plasma membrane"/>
    <property type="evidence" value="ECO:0007669"/>
    <property type="project" value="TreeGrafter"/>
</dbReference>
<dbReference type="SUPFAM" id="SSF47473">
    <property type="entry name" value="EF-hand"/>
    <property type="match status" value="2"/>
</dbReference>
<dbReference type="InterPro" id="IPR002048">
    <property type="entry name" value="EF_hand_dom"/>
</dbReference>
<feature type="domain" description="EF-hand" evidence="3">
    <location>
        <begin position="433"/>
        <end position="468"/>
    </location>
</feature>
<evidence type="ECO:0000259" key="3">
    <source>
        <dbReference type="PROSITE" id="PS50222"/>
    </source>
</evidence>
<name>A0A176VWI1_MARPO</name>
<feature type="compositionally biased region" description="Polar residues" evidence="1">
    <location>
        <begin position="264"/>
        <end position="284"/>
    </location>
</feature>
<dbReference type="GO" id="GO:0006897">
    <property type="term" value="P:endocytosis"/>
    <property type="evidence" value="ECO:0007669"/>
    <property type="project" value="TreeGrafter"/>
</dbReference>
<dbReference type="EMBL" id="LVLJ01002476">
    <property type="protein sequence ID" value="OAE24763.1"/>
    <property type="molecule type" value="Genomic_DNA"/>
</dbReference>
<sequence length="1189" mass="125275">MANLQVFEDYFRRADLDKDGKISGGEAVGFFQGANLPQQILAKIWQFADQGQTGFLSRLEFYNALKLITVAQTGRELTPEIVRAALAGPAAAQIPAPRIVTPGAPPQPSGPPGGLGAAGAAGRPTPGPAQAGAGGFGDPFAASAPGAAPPSRWQSQPSALPSQLPSQPSLPPQAAPARPGSASGQRPAGGHPQDTWPSIRSSASASSLQNYGQQAQAQAPASAPPPSSVQSMQSFLGGPNAAATPAQSAKDPFGSLGSGPDLFSSLSNTPNPKSASTGTITSLTDAFGGDPFAANNNKSLALTSQPPVQNPGPANNVDAFSGLGDFGGGGFRAEPAATMALVPTGAPAPAPKDPQAAPGSQLTRSLVPTSSAASGPGFSAPSPAGPGTGAAPWPRMTQVDVQRYTRVFYDVDTDKDGKITGGQARDLFLSWGLPREVLKQVWDLSDQDGDSELSLREFCTALYLMERFREGRPLPPVLPTGFHFDEPPQQTSVAASRIEQARSSMAQHTAGFNVPSWQQNPGMLQPTGPGPAGMPRGPAGMQPTTMERSLPQQGSVPGGGMPEPSQPGVYKSKAPVLEPHLLAQLSRDEQDTLKSRHKDAQEADKKSHDLDKEIMDYKEKAEYYRTKLQEIILFKSRCDNRLAEIQERVSADKREMESLAKRYDERFKAGGEVNSRLVAEEAAFRDIQEKKIELYNAIAKIEQGGDANGLLQSKADRIHHDLDELKKALNERSKRLGLEVKASAPTEQSFGWQPGVQDNTSEWDEDWDKFDDEGFVSVQDFMDDATGADFSAPPPPPKRAVAPVEVAQVAEITAPKIESSPFTDGFDFSSEHDSKAESAVEAPSVPTFMASGPASPRAESESGRSGIDSPARDLSTSGSLIVDKSSFDSPEKTNNASLRKFKESYSLDAWNYRFDHAADSDDFGGDVFNDPPAFSSKTNSFDPDPSSFHSGSDAFGGGGVSWSTAFNHDDEADSGVRASWGMQSSAPSTQASLDVGGKSRFGKSDSSTFGDSFDFGSSHVTSPGRVTDEPNSPASHRGNGDFRNSEEYDTFAPMGGATFDRSASLFGGKDATMGSSFFDSPAHPKAGNAFARFDSFSSPSNNPAFSGVAGHDDRQDNSTMGSSYFDSPVHPKAGNDATFARFDSFSSVKGGPDAGHAKGGMFGSFDDGDDAFTSSAFGAGGESKKWSAF</sequence>
<feature type="compositionally biased region" description="Low complexity" evidence="1">
    <location>
        <begin position="138"/>
        <end position="167"/>
    </location>
</feature>
<evidence type="ECO:0000256" key="1">
    <source>
        <dbReference type="SAM" id="MobiDB-lite"/>
    </source>
</evidence>
<proteinExistence type="predicted"/>
<dbReference type="SMART" id="SM00054">
    <property type="entry name" value="EFh"/>
    <property type="match status" value="3"/>
</dbReference>
<feature type="compositionally biased region" description="Low complexity" evidence="1">
    <location>
        <begin position="368"/>
        <end position="382"/>
    </location>
</feature>
<reference evidence="4" key="1">
    <citation type="submission" date="2016-03" db="EMBL/GenBank/DDBJ databases">
        <title>Mechanisms controlling the formation of the plant cell surface in tip-growing cells are functionally conserved among land plants.</title>
        <authorList>
            <person name="Honkanen S."/>
            <person name="Jones V.A."/>
            <person name="Morieri G."/>
            <person name="Champion C."/>
            <person name="Hetherington A.J."/>
            <person name="Kelly S."/>
            <person name="Saint-Marcoux D."/>
            <person name="Proust H."/>
            <person name="Prescott H."/>
            <person name="Dolan L."/>
        </authorList>
    </citation>
    <scope>NUCLEOTIDE SEQUENCE [LARGE SCALE GENOMIC DNA]</scope>
    <source>
        <tissue evidence="4">Whole gametophyte</tissue>
    </source>
</reference>
<dbReference type="GO" id="GO:0005737">
    <property type="term" value="C:cytoplasm"/>
    <property type="evidence" value="ECO:0007669"/>
    <property type="project" value="TreeGrafter"/>
</dbReference>
<feature type="region of interest" description="Disordered" evidence="1">
    <location>
        <begin position="818"/>
        <end position="895"/>
    </location>
</feature>
<protein>
    <submittedName>
        <fullName evidence="4">Uncharacterized protein</fullName>
    </submittedName>
</protein>
<dbReference type="AlphaFoldDB" id="A0A176VWI1"/>
<feature type="region of interest" description="Disordered" evidence="1">
    <location>
        <begin position="929"/>
        <end position="954"/>
    </location>
</feature>
<feature type="domain" description="EF-hand" evidence="3">
    <location>
        <begin position="2"/>
        <end position="37"/>
    </location>
</feature>
<feature type="region of interest" description="Disordered" evidence="1">
    <location>
        <begin position="514"/>
        <end position="571"/>
    </location>
</feature>
<feature type="domain" description="EH" evidence="2">
    <location>
        <begin position="400"/>
        <end position="480"/>
    </location>
</feature>
<accession>A0A176VWI1</accession>
<feature type="compositionally biased region" description="Low complexity" evidence="1">
    <location>
        <begin position="201"/>
        <end position="221"/>
    </location>
</feature>
<evidence type="ECO:0000313" key="5">
    <source>
        <dbReference type="Proteomes" id="UP000077202"/>
    </source>
</evidence>
<evidence type="ECO:0000313" key="4">
    <source>
        <dbReference type="EMBL" id="OAE24763.1"/>
    </source>
</evidence>
<feature type="region of interest" description="Disordered" evidence="1">
    <location>
        <begin position="746"/>
        <end position="767"/>
    </location>
</feature>
<dbReference type="Gene3D" id="1.10.238.10">
    <property type="entry name" value="EF-hand"/>
    <property type="match status" value="2"/>
</dbReference>
<dbReference type="GO" id="GO:0016197">
    <property type="term" value="P:endosomal transport"/>
    <property type="evidence" value="ECO:0007669"/>
    <property type="project" value="TreeGrafter"/>
</dbReference>
<feature type="region of interest" description="Disordered" evidence="1">
    <location>
        <begin position="343"/>
        <end position="395"/>
    </location>
</feature>
<comment type="caution">
    <text evidence="4">The sequence shown here is derived from an EMBL/GenBank/DDBJ whole genome shotgun (WGS) entry which is preliminary data.</text>
</comment>
<feature type="region of interest" description="Disordered" evidence="1">
    <location>
        <begin position="97"/>
        <end position="315"/>
    </location>
</feature>
<dbReference type="SMART" id="SM00027">
    <property type="entry name" value="EH"/>
    <property type="match status" value="2"/>
</dbReference>
<dbReference type="PROSITE" id="PS50222">
    <property type="entry name" value="EF_HAND_2"/>
    <property type="match status" value="2"/>
</dbReference>
<dbReference type="PANTHER" id="PTHR11216">
    <property type="entry name" value="EH DOMAIN"/>
    <property type="match status" value="1"/>
</dbReference>
<dbReference type="Proteomes" id="UP000077202">
    <property type="component" value="Unassembled WGS sequence"/>
</dbReference>
<feature type="compositionally biased region" description="Low complexity" evidence="1">
    <location>
        <begin position="120"/>
        <end position="131"/>
    </location>
</feature>
<feature type="region of interest" description="Disordered" evidence="1">
    <location>
        <begin position="1101"/>
        <end position="1127"/>
    </location>
</feature>
<feature type="compositionally biased region" description="Polar residues" evidence="1">
    <location>
        <begin position="542"/>
        <end position="555"/>
    </location>
</feature>
<dbReference type="PANTHER" id="PTHR11216:SF161">
    <property type="entry name" value="CALCIUM-BINDING EF HAND FAMILY PROTEIN"/>
    <property type="match status" value="1"/>
</dbReference>
<feature type="region of interest" description="Disordered" evidence="1">
    <location>
        <begin position="588"/>
        <end position="607"/>
    </location>
</feature>
<dbReference type="Pfam" id="PF12763">
    <property type="entry name" value="EH"/>
    <property type="match status" value="2"/>
</dbReference>
<gene>
    <name evidence="4" type="ORF">AXG93_48s1110</name>
</gene>
<feature type="compositionally biased region" description="Basic and acidic residues" evidence="1">
    <location>
        <begin position="829"/>
        <end position="838"/>
    </location>
</feature>
<feature type="domain" description="EH" evidence="2">
    <location>
        <begin position="3"/>
        <end position="93"/>
    </location>
</feature>
<dbReference type="CDD" id="cd00052">
    <property type="entry name" value="EH"/>
    <property type="match status" value="2"/>
</dbReference>
<feature type="compositionally biased region" description="Low complexity" evidence="1">
    <location>
        <begin position="1004"/>
        <end position="1018"/>
    </location>
</feature>
<evidence type="ECO:0000259" key="2">
    <source>
        <dbReference type="PROSITE" id="PS50031"/>
    </source>
</evidence>
<feature type="compositionally biased region" description="Polar residues" evidence="1">
    <location>
        <begin position="746"/>
        <end position="760"/>
    </location>
</feature>
<feature type="region of interest" description="Disordered" evidence="1">
    <location>
        <begin position="973"/>
        <end position="1047"/>
    </location>
</feature>
<dbReference type="InterPro" id="IPR011992">
    <property type="entry name" value="EF-hand-dom_pair"/>
</dbReference>
<keyword evidence="5" id="KW-1185">Reference proteome</keyword>
<organism evidence="4 5">
    <name type="scientific">Marchantia polymorpha subsp. ruderalis</name>
    <dbReference type="NCBI Taxonomy" id="1480154"/>
    <lineage>
        <taxon>Eukaryota</taxon>
        <taxon>Viridiplantae</taxon>
        <taxon>Streptophyta</taxon>
        <taxon>Embryophyta</taxon>
        <taxon>Marchantiophyta</taxon>
        <taxon>Marchantiopsida</taxon>
        <taxon>Marchantiidae</taxon>
        <taxon>Marchantiales</taxon>
        <taxon>Marchantiaceae</taxon>
        <taxon>Marchantia</taxon>
    </lineage>
</organism>
<feature type="compositionally biased region" description="Polar residues" evidence="1">
    <location>
        <begin position="981"/>
        <end position="992"/>
    </location>
</feature>